<dbReference type="EMBL" id="BMYZ01000002">
    <property type="protein sequence ID" value="GGY76992.1"/>
    <property type="molecule type" value="Genomic_DNA"/>
</dbReference>
<dbReference type="Pfam" id="PF07277">
    <property type="entry name" value="SapC"/>
    <property type="match status" value="1"/>
</dbReference>
<reference evidence="2" key="1">
    <citation type="journal article" date="2019" name="Int. J. Syst. Evol. Microbiol.">
        <title>The Global Catalogue of Microorganisms (GCM) 10K type strain sequencing project: providing services to taxonomists for standard genome sequencing and annotation.</title>
        <authorList>
            <consortium name="The Broad Institute Genomics Platform"/>
            <consortium name="The Broad Institute Genome Sequencing Center for Infectious Disease"/>
            <person name="Wu L."/>
            <person name="Ma J."/>
        </authorList>
    </citation>
    <scope>NUCLEOTIDE SEQUENCE [LARGE SCALE GENOMIC DNA]</scope>
    <source>
        <strain evidence="2">KCTC 32239</strain>
    </source>
</reference>
<evidence type="ECO:0000313" key="1">
    <source>
        <dbReference type="EMBL" id="GGY76992.1"/>
    </source>
</evidence>
<organism evidence="1 2">
    <name type="scientific">Cellvibrio zantedeschiae</name>
    <dbReference type="NCBI Taxonomy" id="1237077"/>
    <lineage>
        <taxon>Bacteria</taxon>
        <taxon>Pseudomonadati</taxon>
        <taxon>Pseudomonadota</taxon>
        <taxon>Gammaproteobacteria</taxon>
        <taxon>Cellvibrionales</taxon>
        <taxon>Cellvibrionaceae</taxon>
        <taxon>Cellvibrio</taxon>
    </lineage>
</organism>
<protein>
    <submittedName>
        <fullName evidence="1">SapC family protein</fullName>
    </submittedName>
</protein>
<gene>
    <name evidence="1" type="ORF">GCM10011613_21880</name>
</gene>
<dbReference type="RefSeq" id="WP_189418564.1">
    <property type="nucleotide sequence ID" value="NZ_BMYZ01000002.1"/>
</dbReference>
<keyword evidence="2" id="KW-1185">Reference proteome</keyword>
<proteinExistence type="predicted"/>
<dbReference type="InterPro" id="IPR010836">
    <property type="entry name" value="SapC"/>
</dbReference>
<name>A0ABQ3B316_9GAMM</name>
<sequence>MANNVLLNNVAHQNLKVIGRFGPEFGNNVSSVLVFPAEFIELQKEYTILFRRNLETQKYHTTVLLGLSQNENLFLNPNLGSGWAANYIPASVVKGPFLIGFQSQNSGNSKTPVIHIDLDHPKVSQEDGYPLFLEHGGNSPYLEHIAKNLNVIHEGMAQQDAMFDMFSEFDLLEPIDIDVDLNNNERIKLVGNYTINEDKLTALSGEQLEKLNKKGFLPLAYAVITSLTNIRKLTEIKNNKK</sequence>
<evidence type="ECO:0000313" key="2">
    <source>
        <dbReference type="Proteomes" id="UP000619761"/>
    </source>
</evidence>
<accession>A0ABQ3B316</accession>
<comment type="caution">
    <text evidence="1">The sequence shown here is derived from an EMBL/GenBank/DDBJ whole genome shotgun (WGS) entry which is preliminary data.</text>
</comment>
<dbReference type="Proteomes" id="UP000619761">
    <property type="component" value="Unassembled WGS sequence"/>
</dbReference>